<dbReference type="OMA" id="CINVYWL"/>
<dbReference type="PhylomeDB" id="D6WR11"/>
<reference evidence="1 2" key="1">
    <citation type="journal article" date="2008" name="Nature">
        <title>The genome of the model beetle and pest Tribolium castaneum.</title>
        <authorList>
            <consortium name="Tribolium Genome Sequencing Consortium"/>
            <person name="Richards S."/>
            <person name="Gibbs R.A."/>
            <person name="Weinstock G.M."/>
            <person name="Brown S.J."/>
            <person name="Denell R."/>
            <person name="Beeman R.W."/>
            <person name="Gibbs R."/>
            <person name="Beeman R.W."/>
            <person name="Brown S.J."/>
            <person name="Bucher G."/>
            <person name="Friedrich M."/>
            <person name="Grimmelikhuijzen C.J."/>
            <person name="Klingler M."/>
            <person name="Lorenzen M."/>
            <person name="Richards S."/>
            <person name="Roth S."/>
            <person name="Schroder R."/>
            <person name="Tautz D."/>
            <person name="Zdobnov E.M."/>
            <person name="Muzny D."/>
            <person name="Gibbs R.A."/>
            <person name="Weinstock G.M."/>
            <person name="Attaway T."/>
            <person name="Bell S."/>
            <person name="Buhay C.J."/>
            <person name="Chandrabose M.N."/>
            <person name="Chavez D."/>
            <person name="Clerk-Blankenburg K.P."/>
            <person name="Cree A."/>
            <person name="Dao M."/>
            <person name="Davis C."/>
            <person name="Chacko J."/>
            <person name="Dinh H."/>
            <person name="Dugan-Rocha S."/>
            <person name="Fowler G."/>
            <person name="Garner T.T."/>
            <person name="Garnes J."/>
            <person name="Gnirke A."/>
            <person name="Hawes A."/>
            <person name="Hernandez J."/>
            <person name="Hines S."/>
            <person name="Holder M."/>
            <person name="Hume J."/>
            <person name="Jhangiani S.N."/>
            <person name="Joshi V."/>
            <person name="Khan Z.M."/>
            <person name="Jackson L."/>
            <person name="Kovar C."/>
            <person name="Kowis A."/>
            <person name="Lee S."/>
            <person name="Lewis L.R."/>
            <person name="Margolis J."/>
            <person name="Morgan M."/>
            <person name="Nazareth L.V."/>
            <person name="Nguyen N."/>
            <person name="Okwuonu G."/>
            <person name="Parker D."/>
            <person name="Richards S."/>
            <person name="Ruiz S.J."/>
            <person name="Santibanez J."/>
            <person name="Savard J."/>
            <person name="Scherer S.E."/>
            <person name="Schneider B."/>
            <person name="Sodergren E."/>
            <person name="Tautz D."/>
            <person name="Vattahil S."/>
            <person name="Villasana D."/>
            <person name="White C.S."/>
            <person name="Wright R."/>
            <person name="Park Y."/>
            <person name="Beeman R.W."/>
            <person name="Lord J."/>
            <person name="Oppert B."/>
            <person name="Lorenzen M."/>
            <person name="Brown S."/>
            <person name="Wang L."/>
            <person name="Savard J."/>
            <person name="Tautz D."/>
            <person name="Richards S."/>
            <person name="Weinstock G."/>
            <person name="Gibbs R.A."/>
            <person name="Liu Y."/>
            <person name="Worley K."/>
            <person name="Weinstock G."/>
            <person name="Elsik C.G."/>
            <person name="Reese J.T."/>
            <person name="Elhaik E."/>
            <person name="Landan G."/>
            <person name="Graur D."/>
            <person name="Arensburger P."/>
            <person name="Atkinson P."/>
            <person name="Beeman R.W."/>
            <person name="Beidler J."/>
            <person name="Brown S.J."/>
            <person name="Demuth J.P."/>
            <person name="Drury D.W."/>
            <person name="Du Y.Z."/>
            <person name="Fujiwara H."/>
            <person name="Lorenzen M."/>
            <person name="Maselli V."/>
            <person name="Osanai M."/>
            <person name="Park Y."/>
            <person name="Robertson H.M."/>
            <person name="Tu Z."/>
            <person name="Wang J.J."/>
            <person name="Wang S."/>
            <person name="Richards S."/>
            <person name="Song H."/>
            <person name="Zhang L."/>
            <person name="Sodergren E."/>
            <person name="Werner D."/>
            <person name="Stanke M."/>
            <person name="Morgenstern B."/>
            <person name="Solovyev V."/>
            <person name="Kosarev P."/>
            <person name="Brown G."/>
            <person name="Chen H.C."/>
            <person name="Ermolaeva O."/>
            <person name="Hlavina W."/>
            <person name="Kapustin Y."/>
            <person name="Kiryutin B."/>
            <person name="Kitts P."/>
            <person name="Maglott D."/>
            <person name="Pruitt K."/>
            <person name="Sapojnikov V."/>
            <person name="Souvorov A."/>
            <person name="Mackey A.J."/>
            <person name="Waterhouse R.M."/>
            <person name="Wyder S."/>
            <person name="Zdobnov E.M."/>
            <person name="Zdobnov E.M."/>
            <person name="Wyder S."/>
            <person name="Kriventseva E.V."/>
            <person name="Kadowaki T."/>
            <person name="Bork P."/>
            <person name="Aranda M."/>
            <person name="Bao R."/>
            <person name="Beermann A."/>
            <person name="Berns N."/>
            <person name="Bolognesi R."/>
            <person name="Bonneton F."/>
            <person name="Bopp D."/>
            <person name="Brown S.J."/>
            <person name="Bucher G."/>
            <person name="Butts T."/>
            <person name="Chaumot A."/>
            <person name="Denell R.E."/>
            <person name="Ferrier D.E."/>
            <person name="Friedrich M."/>
            <person name="Gordon C.M."/>
            <person name="Jindra M."/>
            <person name="Klingler M."/>
            <person name="Lan Q."/>
            <person name="Lattorff H.M."/>
            <person name="Laudet V."/>
            <person name="von Levetsow C."/>
            <person name="Liu Z."/>
            <person name="Lutz R."/>
            <person name="Lynch J.A."/>
            <person name="da Fonseca R.N."/>
            <person name="Posnien N."/>
            <person name="Reuter R."/>
            <person name="Roth S."/>
            <person name="Savard J."/>
            <person name="Schinko J.B."/>
            <person name="Schmitt C."/>
            <person name="Schoppmeier M."/>
            <person name="Schroder R."/>
            <person name="Shippy T.D."/>
            <person name="Simonnet F."/>
            <person name="Marques-Souza H."/>
            <person name="Tautz D."/>
            <person name="Tomoyasu Y."/>
            <person name="Trauner J."/>
            <person name="Van der Zee M."/>
            <person name="Vervoort M."/>
            <person name="Wittkopp N."/>
            <person name="Wimmer E.A."/>
            <person name="Yang X."/>
            <person name="Jones A.K."/>
            <person name="Sattelle D.B."/>
            <person name="Ebert P.R."/>
            <person name="Nelson D."/>
            <person name="Scott J.G."/>
            <person name="Beeman R.W."/>
            <person name="Muthukrishnan S."/>
            <person name="Kramer K.J."/>
            <person name="Arakane Y."/>
            <person name="Beeman R.W."/>
            <person name="Zhu Q."/>
            <person name="Hogenkamp D."/>
            <person name="Dixit R."/>
            <person name="Oppert B."/>
            <person name="Jiang H."/>
            <person name="Zou Z."/>
            <person name="Marshall J."/>
            <person name="Elpidina E."/>
            <person name="Vinokurov K."/>
            <person name="Oppert C."/>
            <person name="Zou Z."/>
            <person name="Evans J."/>
            <person name="Lu Z."/>
            <person name="Zhao P."/>
            <person name="Sumathipala N."/>
            <person name="Altincicek B."/>
            <person name="Vilcinskas A."/>
            <person name="Williams M."/>
            <person name="Hultmark D."/>
            <person name="Hetru C."/>
            <person name="Jiang H."/>
            <person name="Grimmelikhuijzen C.J."/>
            <person name="Hauser F."/>
            <person name="Cazzamali G."/>
            <person name="Williamson M."/>
            <person name="Park Y."/>
            <person name="Li B."/>
            <person name="Tanaka Y."/>
            <person name="Predel R."/>
            <person name="Neupert S."/>
            <person name="Schachtner J."/>
            <person name="Verleyen P."/>
            <person name="Raible F."/>
            <person name="Bork P."/>
            <person name="Friedrich M."/>
            <person name="Walden K.K."/>
            <person name="Robertson H.M."/>
            <person name="Angeli S."/>
            <person name="Foret S."/>
            <person name="Bucher G."/>
            <person name="Schuetz S."/>
            <person name="Maleszka R."/>
            <person name="Wimmer E.A."/>
            <person name="Beeman R.W."/>
            <person name="Lorenzen M."/>
            <person name="Tomoyasu Y."/>
            <person name="Miller S.C."/>
            <person name="Grossmann D."/>
            <person name="Bucher G."/>
        </authorList>
    </citation>
    <scope>NUCLEOTIDE SEQUENCE [LARGE SCALE GENOMIC DNA]</scope>
    <source>
        <strain evidence="1 2">Georgia GA2</strain>
    </source>
</reference>
<dbReference type="PANTHER" id="PTHR14725:SF0">
    <property type="entry name" value="RIBOSOME-BINDING FACTOR A, MITOCHONDRIAL-RELATED"/>
    <property type="match status" value="1"/>
</dbReference>
<dbReference type="InterPro" id="IPR015946">
    <property type="entry name" value="KH_dom-like_a/b"/>
</dbReference>
<evidence type="ECO:0000313" key="1">
    <source>
        <dbReference type="EMBL" id="EFA06539.1"/>
    </source>
</evidence>
<dbReference type="SUPFAM" id="SSF89919">
    <property type="entry name" value="Ribosome-binding factor A, RbfA"/>
    <property type="match status" value="1"/>
</dbReference>
<dbReference type="Gene3D" id="3.30.300.20">
    <property type="match status" value="1"/>
</dbReference>
<dbReference type="eggNOG" id="KOG4700">
    <property type="taxonomic scope" value="Eukaryota"/>
</dbReference>
<dbReference type="Proteomes" id="UP000007266">
    <property type="component" value="Linkage group 7"/>
</dbReference>
<dbReference type="InterPro" id="IPR023799">
    <property type="entry name" value="RbfA_dom_sf"/>
</dbReference>
<proteinExistence type="predicted"/>
<dbReference type="AlphaFoldDB" id="D6WR11"/>
<dbReference type="InParanoid" id="D6WR11"/>
<name>D6WR11_TRICA</name>
<gene>
    <name evidence="1" type="primary">AUGUSTUS-3.0.2_09443</name>
    <name evidence="1" type="ORF">TcasGA2_TC009443</name>
</gene>
<dbReference type="STRING" id="7070.D6WR11"/>
<dbReference type="EMBL" id="KQ971351">
    <property type="protein sequence ID" value="EFA06539.1"/>
    <property type="molecule type" value="Genomic_DNA"/>
</dbReference>
<dbReference type="PANTHER" id="PTHR14725">
    <property type="entry name" value="RIBOSOME-BINDING FACTOR A, MITOCHONDRIAL-RELATED"/>
    <property type="match status" value="1"/>
</dbReference>
<sequence>MLRSVVLSARGFHTATCCSAKMGRVMKKILGQSSKKKKVFSEVGMLPTVESFSKGSLEGKFSGNARRVSVLNKLFMRHITDLIATGEYSSEFEGHEIEINRVQIAPDYKGLNVFWVAKGTQDDEVVEKLLKKNAGFLRHELSSLRVMGAVPMIHFVKDKHHAKIAELDIRLAKADFGDDHVPTEMAAKLKSQLELFTSLPSNVKEQLQNVENELLDEIIEEEELPPMPQDVLGLDRSQILNRIKRNMKKAAASHRFTTEESDLEAHSVNENPIEYASNKERRAAFKNFLEKRELMRSKERKLSKNYLPDIEYIREELEECSAEQYKNLETFDEEEDYIIEDEEK</sequence>
<dbReference type="FunCoup" id="D6WR11">
    <property type="interactions" value="395"/>
</dbReference>
<dbReference type="InterPro" id="IPR039212">
    <property type="entry name" value="RBFA_mitochondrial"/>
</dbReference>
<dbReference type="HOGENOM" id="CLU_066501_0_0_1"/>
<organism evidence="1 2">
    <name type="scientific">Tribolium castaneum</name>
    <name type="common">Red flour beetle</name>
    <dbReference type="NCBI Taxonomy" id="7070"/>
    <lineage>
        <taxon>Eukaryota</taxon>
        <taxon>Metazoa</taxon>
        <taxon>Ecdysozoa</taxon>
        <taxon>Arthropoda</taxon>
        <taxon>Hexapoda</taxon>
        <taxon>Insecta</taxon>
        <taxon>Pterygota</taxon>
        <taxon>Neoptera</taxon>
        <taxon>Endopterygota</taxon>
        <taxon>Coleoptera</taxon>
        <taxon>Polyphaga</taxon>
        <taxon>Cucujiformia</taxon>
        <taxon>Tenebrionidae</taxon>
        <taxon>Tenebrionidae incertae sedis</taxon>
        <taxon>Tribolium</taxon>
    </lineage>
</organism>
<reference evidence="1 2" key="2">
    <citation type="journal article" date="2010" name="Nucleic Acids Res.">
        <title>BeetleBase in 2010: revisions to provide comprehensive genomic information for Tribolium castaneum.</title>
        <authorList>
            <person name="Kim H.S."/>
            <person name="Murphy T."/>
            <person name="Xia J."/>
            <person name="Caragea D."/>
            <person name="Park Y."/>
            <person name="Beeman R.W."/>
            <person name="Lorenzen M.D."/>
            <person name="Butcher S."/>
            <person name="Manak J.R."/>
            <person name="Brown S.J."/>
        </authorList>
    </citation>
    <scope>GENOME REANNOTATION</scope>
    <source>
        <strain evidence="1 2">Georgia GA2</strain>
    </source>
</reference>
<dbReference type="OrthoDB" id="418445at2759"/>
<keyword evidence="2" id="KW-1185">Reference proteome</keyword>
<accession>D6WR11</accession>
<dbReference type="Pfam" id="PF02033">
    <property type="entry name" value="RBFA"/>
    <property type="match status" value="1"/>
</dbReference>
<protein>
    <submittedName>
        <fullName evidence="1">Uncharacterized protein</fullName>
    </submittedName>
</protein>
<dbReference type="KEGG" id="tca:659471"/>
<evidence type="ECO:0000313" key="2">
    <source>
        <dbReference type="Proteomes" id="UP000007266"/>
    </source>
</evidence>
<dbReference type="InterPro" id="IPR000238">
    <property type="entry name" value="RbfA"/>
</dbReference>
<dbReference type="GO" id="GO:0006364">
    <property type="term" value="P:rRNA processing"/>
    <property type="evidence" value="ECO:0007669"/>
    <property type="project" value="InterPro"/>
</dbReference>